<dbReference type="OrthoDB" id="2033517at2"/>
<dbReference type="RefSeq" id="WP_089062335.1">
    <property type="nucleotide sequence ID" value="NZ_CP022315.1"/>
</dbReference>
<reference evidence="3 4" key="1">
    <citation type="submission" date="2017-07" db="EMBL/GenBank/DDBJ databases">
        <title>Virgibacillus sp. LM2416.</title>
        <authorList>
            <person name="Tak E.J."/>
            <person name="Bae J.-W."/>
        </authorList>
    </citation>
    <scope>NUCLEOTIDE SEQUENCE [LARGE SCALE GENOMIC DNA]</scope>
    <source>
        <strain evidence="3 4">LM2416</strain>
    </source>
</reference>
<dbReference type="Pfam" id="PF01476">
    <property type="entry name" value="LysM"/>
    <property type="match status" value="1"/>
</dbReference>
<feature type="compositionally biased region" description="Pro residues" evidence="1">
    <location>
        <begin position="149"/>
        <end position="158"/>
    </location>
</feature>
<proteinExistence type="predicted"/>
<gene>
    <name evidence="3" type="ORF">CFK37_13435</name>
</gene>
<feature type="domain" description="LysM" evidence="2">
    <location>
        <begin position="2"/>
        <end position="47"/>
    </location>
</feature>
<sequence>MKIHIVKKGDTLWEIAKMYDVNFEQLKELNSQLSSPDMIMPGMKIKVPSNAKPVKKEEVQAKEKEMVKTPYKDISPKPLPVIKEDEKEKPEMKPNPMMPQQKPMMQQKPPMYQMPPIDNDMYNYTTINFSQMPQPEKKEVKHKEKKQPKPAPMPMPNPMMPEHMHMPMVPMCCYPMHPMQMNQMPMHHQMQPMHHQMHPMHHGNASPMQMQHKPMPCKQCGCAGEKPPFHHHVNNMYDDLPEMEMPKKPEHNNMECDDKNNHHYGKFNQPYPKWG</sequence>
<keyword evidence="4" id="KW-1185">Reference proteome</keyword>
<dbReference type="EMBL" id="CP022315">
    <property type="protein sequence ID" value="ASK63076.1"/>
    <property type="molecule type" value="Genomic_DNA"/>
</dbReference>
<evidence type="ECO:0000313" key="4">
    <source>
        <dbReference type="Proteomes" id="UP000198312"/>
    </source>
</evidence>
<organism evidence="3 4">
    <name type="scientific">Virgibacillus phasianinus</name>
    <dbReference type="NCBI Taxonomy" id="2017483"/>
    <lineage>
        <taxon>Bacteria</taxon>
        <taxon>Bacillati</taxon>
        <taxon>Bacillota</taxon>
        <taxon>Bacilli</taxon>
        <taxon>Bacillales</taxon>
        <taxon>Bacillaceae</taxon>
        <taxon>Virgibacillus</taxon>
    </lineage>
</organism>
<dbReference type="InterPro" id="IPR036779">
    <property type="entry name" value="LysM_dom_sf"/>
</dbReference>
<feature type="compositionally biased region" description="Basic and acidic residues" evidence="1">
    <location>
        <begin position="83"/>
        <end position="92"/>
    </location>
</feature>
<dbReference type="InterPro" id="IPR014248">
    <property type="entry name" value="Spore_coat_assembly_SafA"/>
</dbReference>
<feature type="compositionally biased region" description="Low complexity" evidence="1">
    <location>
        <begin position="94"/>
        <end position="107"/>
    </location>
</feature>
<dbReference type="CDD" id="cd00118">
    <property type="entry name" value="LysM"/>
    <property type="match status" value="1"/>
</dbReference>
<dbReference type="Gene3D" id="3.10.350.10">
    <property type="entry name" value="LysM domain"/>
    <property type="match status" value="1"/>
</dbReference>
<dbReference type="Proteomes" id="UP000198312">
    <property type="component" value="Chromosome"/>
</dbReference>
<protein>
    <recommendedName>
        <fullName evidence="2">LysM domain-containing protein</fullName>
    </recommendedName>
</protein>
<name>A0A220U589_9BACI</name>
<dbReference type="KEGG" id="vil:CFK37_13435"/>
<dbReference type="SUPFAM" id="SSF54106">
    <property type="entry name" value="LysM domain"/>
    <property type="match status" value="1"/>
</dbReference>
<feature type="region of interest" description="Disordered" evidence="1">
    <location>
        <begin position="83"/>
        <end position="107"/>
    </location>
</feature>
<dbReference type="SMART" id="SM00257">
    <property type="entry name" value="LysM"/>
    <property type="match status" value="1"/>
</dbReference>
<accession>A0A220U589</accession>
<dbReference type="AlphaFoldDB" id="A0A220U589"/>
<evidence type="ECO:0000259" key="2">
    <source>
        <dbReference type="PROSITE" id="PS51782"/>
    </source>
</evidence>
<dbReference type="NCBIfam" id="TIGR02899">
    <property type="entry name" value="spore_safA"/>
    <property type="match status" value="1"/>
</dbReference>
<dbReference type="InterPro" id="IPR018392">
    <property type="entry name" value="LysM"/>
</dbReference>
<feature type="region of interest" description="Disordered" evidence="1">
    <location>
        <begin position="133"/>
        <end position="158"/>
    </location>
</feature>
<dbReference type="PROSITE" id="PS51782">
    <property type="entry name" value="LYSM"/>
    <property type="match status" value="1"/>
</dbReference>
<evidence type="ECO:0000256" key="1">
    <source>
        <dbReference type="SAM" id="MobiDB-lite"/>
    </source>
</evidence>
<evidence type="ECO:0000313" key="3">
    <source>
        <dbReference type="EMBL" id="ASK63076.1"/>
    </source>
</evidence>